<sequence>MHSLSRARSTSVSGRVLWEIRRSVSATNTLSWRLHGHSTNGRLEERIGSLRRWNRVEYAVQIEAQDLVRIGSAGEFPPREENTSLGREIRSMANKR</sequence>
<gene>
    <name evidence="2" type="ORF">BDV28DRAFT_136165</name>
</gene>
<name>A0A5N6Z2L7_9EURO</name>
<protein>
    <submittedName>
        <fullName evidence="2">Uncharacterized protein</fullName>
    </submittedName>
</protein>
<proteinExistence type="predicted"/>
<dbReference type="Proteomes" id="UP000327118">
    <property type="component" value="Unassembled WGS sequence"/>
</dbReference>
<dbReference type="AlphaFoldDB" id="A0A5N6Z2L7"/>
<accession>A0A5N6Z2L7</accession>
<feature type="compositionally biased region" description="Basic and acidic residues" evidence="1">
    <location>
        <begin position="77"/>
        <end position="90"/>
    </location>
</feature>
<evidence type="ECO:0000313" key="2">
    <source>
        <dbReference type="EMBL" id="KAE8351912.1"/>
    </source>
</evidence>
<reference evidence="3" key="1">
    <citation type="submission" date="2019-04" db="EMBL/GenBank/DDBJ databases">
        <title>Friends and foes A comparative genomics studyof 23 Aspergillus species from section Flavi.</title>
        <authorList>
            <consortium name="DOE Joint Genome Institute"/>
            <person name="Kjaerbolling I."/>
            <person name="Vesth T."/>
            <person name="Frisvad J.C."/>
            <person name="Nybo J.L."/>
            <person name="Theobald S."/>
            <person name="Kildgaard S."/>
            <person name="Isbrandt T."/>
            <person name="Kuo A."/>
            <person name="Sato A."/>
            <person name="Lyhne E.K."/>
            <person name="Kogle M.E."/>
            <person name="Wiebenga A."/>
            <person name="Kun R.S."/>
            <person name="Lubbers R.J."/>
            <person name="Makela M.R."/>
            <person name="Barry K."/>
            <person name="Chovatia M."/>
            <person name="Clum A."/>
            <person name="Daum C."/>
            <person name="Haridas S."/>
            <person name="He G."/>
            <person name="LaButti K."/>
            <person name="Lipzen A."/>
            <person name="Mondo S."/>
            <person name="Riley R."/>
            <person name="Salamov A."/>
            <person name="Simmons B.A."/>
            <person name="Magnuson J.K."/>
            <person name="Henrissat B."/>
            <person name="Mortensen U.H."/>
            <person name="Larsen T.O."/>
            <person name="Devries R.P."/>
            <person name="Grigoriev I.V."/>
            <person name="Machida M."/>
            <person name="Baker S.E."/>
            <person name="Andersen M.R."/>
        </authorList>
    </citation>
    <scope>NUCLEOTIDE SEQUENCE [LARGE SCALE GENOMIC DNA]</scope>
    <source>
        <strain evidence="3">CBS 553.77</strain>
    </source>
</reference>
<evidence type="ECO:0000256" key="1">
    <source>
        <dbReference type="SAM" id="MobiDB-lite"/>
    </source>
</evidence>
<feature type="region of interest" description="Disordered" evidence="1">
    <location>
        <begin position="74"/>
        <end position="96"/>
    </location>
</feature>
<dbReference type="EMBL" id="ML739150">
    <property type="protein sequence ID" value="KAE8351912.1"/>
    <property type="molecule type" value="Genomic_DNA"/>
</dbReference>
<organism evidence="2 3">
    <name type="scientific">Aspergillus coremiiformis</name>
    <dbReference type="NCBI Taxonomy" id="138285"/>
    <lineage>
        <taxon>Eukaryota</taxon>
        <taxon>Fungi</taxon>
        <taxon>Dikarya</taxon>
        <taxon>Ascomycota</taxon>
        <taxon>Pezizomycotina</taxon>
        <taxon>Eurotiomycetes</taxon>
        <taxon>Eurotiomycetidae</taxon>
        <taxon>Eurotiales</taxon>
        <taxon>Aspergillaceae</taxon>
        <taxon>Aspergillus</taxon>
        <taxon>Aspergillus subgen. Circumdati</taxon>
    </lineage>
</organism>
<evidence type="ECO:0000313" key="3">
    <source>
        <dbReference type="Proteomes" id="UP000327118"/>
    </source>
</evidence>
<keyword evidence="3" id="KW-1185">Reference proteome</keyword>